<proteinExistence type="predicted"/>
<dbReference type="EMBL" id="CM037623">
    <property type="protein sequence ID" value="KAH7988026.1"/>
    <property type="molecule type" value="Genomic_DNA"/>
</dbReference>
<gene>
    <name evidence="1" type="primary">SLIT2_1</name>
    <name evidence="1" type="ORF">K3G42_004201</name>
</gene>
<evidence type="ECO:0000313" key="2">
    <source>
        <dbReference type="Proteomes" id="UP000827872"/>
    </source>
</evidence>
<accession>A0ACB8E7P3</accession>
<dbReference type="Proteomes" id="UP000827872">
    <property type="component" value="Linkage Group LG10"/>
</dbReference>
<keyword evidence="2" id="KW-1185">Reference proteome</keyword>
<sequence>MLKVILCPVDVSILAKCSPCLSNPCKNDGTCNNDPVDFYRCTCPYGFKGQDCDIPIHACISSPCKHGSTCHLKEGEKDGFWCACTDGFEGEHCEVNIDDCEDNDCENNSTCVDGINNYTCLCPPEYTACHSQPQLEYLLSVMLEQHNLIVLPIDAKR</sequence>
<organism evidence="1 2">
    <name type="scientific">Sphaerodactylus townsendi</name>
    <dbReference type="NCBI Taxonomy" id="933632"/>
    <lineage>
        <taxon>Eukaryota</taxon>
        <taxon>Metazoa</taxon>
        <taxon>Chordata</taxon>
        <taxon>Craniata</taxon>
        <taxon>Vertebrata</taxon>
        <taxon>Euteleostomi</taxon>
        <taxon>Lepidosauria</taxon>
        <taxon>Squamata</taxon>
        <taxon>Bifurcata</taxon>
        <taxon>Gekkota</taxon>
        <taxon>Sphaerodactylidae</taxon>
        <taxon>Sphaerodactylus</taxon>
    </lineage>
</organism>
<name>A0ACB8E7P3_9SAUR</name>
<protein>
    <submittedName>
        <fullName evidence="1">Slit 2 protein</fullName>
    </submittedName>
</protein>
<reference evidence="1" key="1">
    <citation type="submission" date="2021-08" db="EMBL/GenBank/DDBJ databases">
        <title>The first chromosome-level gecko genome reveals the dynamic sex chromosomes of Neotropical dwarf geckos (Sphaerodactylidae: Sphaerodactylus).</title>
        <authorList>
            <person name="Pinto B.J."/>
            <person name="Keating S.E."/>
            <person name="Gamble T."/>
        </authorList>
    </citation>
    <scope>NUCLEOTIDE SEQUENCE</scope>
    <source>
        <strain evidence="1">TG3544</strain>
    </source>
</reference>
<evidence type="ECO:0000313" key="1">
    <source>
        <dbReference type="EMBL" id="KAH7988026.1"/>
    </source>
</evidence>
<comment type="caution">
    <text evidence="1">The sequence shown here is derived from an EMBL/GenBank/DDBJ whole genome shotgun (WGS) entry which is preliminary data.</text>
</comment>